<keyword evidence="1" id="KW-0732">Signal</keyword>
<dbReference type="RefSeq" id="WP_222405715.1">
    <property type="nucleotide sequence ID" value="NZ_JAHVKP010000001.1"/>
</dbReference>
<dbReference type="Proteomes" id="UP000824927">
    <property type="component" value="Unassembled WGS sequence"/>
</dbReference>
<feature type="signal peptide" evidence="1">
    <location>
        <begin position="1"/>
        <end position="19"/>
    </location>
</feature>
<proteinExistence type="predicted"/>
<evidence type="ECO:0008006" key="4">
    <source>
        <dbReference type="Google" id="ProtNLM"/>
    </source>
</evidence>
<reference evidence="2" key="1">
    <citation type="submission" date="2021-06" db="EMBL/GenBank/DDBJ databases">
        <title>50 bacteria genomes isolated from Dapeng, Shenzhen, China.</title>
        <authorList>
            <person name="Zheng W."/>
            <person name="Yu S."/>
            <person name="Huang Y."/>
        </authorList>
    </citation>
    <scope>NUCLEOTIDE SEQUENCE</scope>
    <source>
        <strain evidence="2">DP4N28-2</strain>
    </source>
</reference>
<dbReference type="AlphaFoldDB" id="A0A9Q3S365"/>
<accession>A0A9Q3S365</accession>
<gene>
    <name evidence="2" type="ORF">KUV31_12095</name>
</gene>
<organism evidence="2 3">
    <name type="scientific">Qipengyuania aquimaris</name>
    <dbReference type="NCBI Taxonomy" id="255984"/>
    <lineage>
        <taxon>Bacteria</taxon>
        <taxon>Pseudomonadati</taxon>
        <taxon>Pseudomonadota</taxon>
        <taxon>Alphaproteobacteria</taxon>
        <taxon>Sphingomonadales</taxon>
        <taxon>Erythrobacteraceae</taxon>
        <taxon>Qipengyuania</taxon>
    </lineage>
</organism>
<protein>
    <recommendedName>
        <fullName evidence="4">UrcA family protein</fullName>
    </recommendedName>
</protein>
<evidence type="ECO:0000313" key="2">
    <source>
        <dbReference type="EMBL" id="MBY6219081.1"/>
    </source>
</evidence>
<evidence type="ECO:0000313" key="3">
    <source>
        <dbReference type="Proteomes" id="UP000824927"/>
    </source>
</evidence>
<dbReference type="EMBL" id="JAHVKP010000001">
    <property type="protein sequence ID" value="MBY6219081.1"/>
    <property type="molecule type" value="Genomic_DNA"/>
</dbReference>
<feature type="chain" id="PRO_5040453506" description="UrcA family protein" evidence="1">
    <location>
        <begin position="20"/>
        <end position="130"/>
    </location>
</feature>
<evidence type="ECO:0000256" key="1">
    <source>
        <dbReference type="SAM" id="SignalP"/>
    </source>
</evidence>
<name>A0A9Q3S365_9SPHN</name>
<comment type="caution">
    <text evidence="2">The sequence shown here is derived from an EMBL/GenBank/DDBJ whole genome shotgun (WGS) entry which is preliminary data.</text>
</comment>
<sequence length="130" mass="14047">MIAALTLMLAQAAAPAAGAEMPSEEDVAREIVAINKVLDKWNGGILKRDGKITCRLEESSGDQAVDVLRCGAMVACYTPRVEELDAIAASDESADERRARMRAIMDEVQPCVANAEREGVRRLAFVRASK</sequence>